<dbReference type="EMBL" id="KF648875">
    <property type="protein sequence ID" value="AHE40575.1"/>
    <property type="molecule type" value="Genomic_DNA"/>
</dbReference>
<geneLocation type="plasmid" evidence="2">
    <name>pMC2</name>
</geneLocation>
<proteinExistence type="predicted"/>
<evidence type="ECO:0000313" key="2">
    <source>
        <dbReference type="EMBL" id="AHE40575.1"/>
    </source>
</evidence>
<dbReference type="AlphaFoldDB" id="V9Z532"/>
<dbReference type="NCBIfam" id="TIGR01764">
    <property type="entry name" value="excise"/>
    <property type="match status" value="1"/>
</dbReference>
<organism evidence="2">
    <name type="scientific">Exiguobacterium sp. S3-2</name>
    <dbReference type="NCBI Taxonomy" id="1389960"/>
    <lineage>
        <taxon>Bacteria</taxon>
        <taxon>Bacillati</taxon>
        <taxon>Bacillota</taxon>
        <taxon>Bacilli</taxon>
        <taxon>Bacillales</taxon>
        <taxon>Bacillales Family XII. Incertae Sedis</taxon>
        <taxon>Exiguobacterium</taxon>
    </lineage>
</organism>
<dbReference type="GO" id="GO:0003677">
    <property type="term" value="F:DNA binding"/>
    <property type="evidence" value="ECO:0007669"/>
    <property type="project" value="InterPro"/>
</dbReference>
<accession>V9Z532</accession>
<reference evidence="2" key="1">
    <citation type="journal article" date="2014" name="Appl. Environ. Microbiol.">
        <title>Characterization of a Multiresistant Mosaic Plasmid from a Fish Farm Sediment Exiguobacterium sp. Isolate Reveals Aggregation of Functional Clinic-Associated Antibiotic Resistance Genes.</title>
        <authorList>
            <person name="Yang J."/>
            <person name="Wang C."/>
            <person name="Wu J."/>
            <person name="Liu L."/>
            <person name="Zhang G."/>
            <person name="Feng J."/>
        </authorList>
    </citation>
    <scope>NUCLEOTIDE SEQUENCE</scope>
    <source>
        <strain evidence="2">S3-2</strain>
        <plasmid evidence="2">pMC2</plasmid>
    </source>
</reference>
<dbReference type="InterPro" id="IPR010093">
    <property type="entry name" value="SinI_DNA-bd"/>
</dbReference>
<dbReference type="Pfam" id="PF12728">
    <property type="entry name" value="HTH_17"/>
    <property type="match status" value="1"/>
</dbReference>
<evidence type="ECO:0000259" key="1">
    <source>
        <dbReference type="Pfam" id="PF12728"/>
    </source>
</evidence>
<name>V9Z532_9BACL</name>
<protein>
    <recommendedName>
        <fullName evidence="1">Helix-turn-helix domain-containing protein</fullName>
    </recommendedName>
</protein>
<keyword evidence="2" id="KW-0614">Plasmid</keyword>
<dbReference type="RefSeq" id="WP_024127842.1">
    <property type="nucleotide sequence ID" value="NC_023288.1"/>
</dbReference>
<dbReference type="InterPro" id="IPR041657">
    <property type="entry name" value="HTH_17"/>
</dbReference>
<sequence length="84" mass="9739">MILNEAELKRLIRDAVREALDAPERDAVVYLTVQDVMKRLNISRAFCDRLIREEGLPIVRIGASIRVRSSSLDQWMNNREEVSK</sequence>
<feature type="domain" description="Helix-turn-helix" evidence="1">
    <location>
        <begin position="30"/>
        <end position="79"/>
    </location>
</feature>